<dbReference type="Gene3D" id="2.30.30.140">
    <property type="match status" value="1"/>
</dbReference>
<reference evidence="10 11" key="1">
    <citation type="submission" date="2019-10" db="EMBL/GenBank/DDBJ databases">
        <title>Assembly and Annotation for the nematode Trichostrongylus colubriformis.</title>
        <authorList>
            <person name="Martin J."/>
        </authorList>
    </citation>
    <scope>NUCLEOTIDE SEQUENCE [LARGE SCALE GENOMIC DNA]</scope>
    <source>
        <strain evidence="10">G859</strain>
        <tissue evidence="10">Whole worm</tissue>
    </source>
</reference>
<dbReference type="InterPro" id="IPR000953">
    <property type="entry name" value="Chromo/chromo_shadow_dom"/>
</dbReference>
<evidence type="ECO:0000256" key="4">
    <source>
        <dbReference type="ARBA" id="ARBA00011989"/>
    </source>
</evidence>
<comment type="similarity">
    <text evidence="3">Belongs to the NAD(P)-dependent epimerase/dehydratase family. GDP-mannose 4,6-dehydratase subfamily.</text>
</comment>
<dbReference type="GO" id="GO:0042351">
    <property type="term" value="P:'de novo' GDP-L-fucose biosynthetic process"/>
    <property type="evidence" value="ECO:0007669"/>
    <property type="project" value="TreeGrafter"/>
</dbReference>
<evidence type="ECO:0000313" key="10">
    <source>
        <dbReference type="EMBL" id="KAK5971455.1"/>
    </source>
</evidence>
<evidence type="ECO:0000256" key="7">
    <source>
        <dbReference type="ARBA" id="ARBA00031085"/>
    </source>
</evidence>
<evidence type="ECO:0000256" key="3">
    <source>
        <dbReference type="ARBA" id="ARBA00009263"/>
    </source>
</evidence>
<dbReference type="InterPro" id="IPR016197">
    <property type="entry name" value="Chromo-like_dom_sf"/>
</dbReference>
<gene>
    <name evidence="10" type="ORF">GCK32_007551</name>
</gene>
<dbReference type="InterPro" id="IPR006368">
    <property type="entry name" value="GDP_Man_deHydtase"/>
</dbReference>
<dbReference type="AlphaFoldDB" id="A0AAN8FKI0"/>
<feature type="compositionally biased region" description="Polar residues" evidence="8">
    <location>
        <begin position="798"/>
        <end position="814"/>
    </location>
</feature>
<dbReference type="Pfam" id="PF11717">
    <property type="entry name" value="Tudor-knot"/>
    <property type="match status" value="1"/>
</dbReference>
<dbReference type="Pfam" id="PF16363">
    <property type="entry name" value="GDP_Man_Dehyd"/>
    <property type="match status" value="1"/>
</dbReference>
<name>A0AAN8FKI0_TRICO</name>
<evidence type="ECO:0000256" key="8">
    <source>
        <dbReference type="SAM" id="MobiDB-lite"/>
    </source>
</evidence>
<dbReference type="CDD" id="cd20104">
    <property type="entry name" value="MBT_PHF20L1-like"/>
    <property type="match status" value="1"/>
</dbReference>
<evidence type="ECO:0000313" key="11">
    <source>
        <dbReference type="Proteomes" id="UP001331761"/>
    </source>
</evidence>
<evidence type="ECO:0000256" key="2">
    <source>
        <dbReference type="ARBA" id="ARBA00004912"/>
    </source>
</evidence>
<organism evidence="10 11">
    <name type="scientific">Trichostrongylus colubriformis</name>
    <name type="common">Black scour worm</name>
    <dbReference type="NCBI Taxonomy" id="6319"/>
    <lineage>
        <taxon>Eukaryota</taxon>
        <taxon>Metazoa</taxon>
        <taxon>Ecdysozoa</taxon>
        <taxon>Nematoda</taxon>
        <taxon>Chromadorea</taxon>
        <taxon>Rhabditida</taxon>
        <taxon>Rhabditina</taxon>
        <taxon>Rhabditomorpha</taxon>
        <taxon>Strongyloidea</taxon>
        <taxon>Trichostrongylidae</taxon>
        <taxon>Trichostrongylus</taxon>
    </lineage>
</organism>
<feature type="domain" description="Chromo" evidence="9">
    <location>
        <begin position="411"/>
        <end position="461"/>
    </location>
</feature>
<feature type="region of interest" description="Disordered" evidence="8">
    <location>
        <begin position="784"/>
        <end position="814"/>
    </location>
</feature>
<dbReference type="Gene3D" id="3.90.25.10">
    <property type="entry name" value="UDP-galactose 4-epimerase, domain 1"/>
    <property type="match status" value="1"/>
</dbReference>
<dbReference type="GO" id="GO:0008446">
    <property type="term" value="F:GDP-mannose 4,6-dehydratase activity"/>
    <property type="evidence" value="ECO:0007669"/>
    <property type="project" value="UniProtKB-EC"/>
</dbReference>
<dbReference type="SUPFAM" id="SSF51735">
    <property type="entry name" value="NAD(P)-binding Rossmann-fold domains"/>
    <property type="match status" value="1"/>
</dbReference>
<dbReference type="InterPro" id="IPR036291">
    <property type="entry name" value="NAD(P)-bd_dom_sf"/>
</dbReference>
<evidence type="ECO:0000256" key="5">
    <source>
        <dbReference type="ARBA" id="ARBA00022857"/>
    </source>
</evidence>
<feature type="compositionally biased region" description="Basic and acidic residues" evidence="8">
    <location>
        <begin position="454"/>
        <end position="469"/>
    </location>
</feature>
<evidence type="ECO:0000256" key="1">
    <source>
        <dbReference type="ARBA" id="ARBA00001937"/>
    </source>
</evidence>
<feature type="compositionally biased region" description="Polar residues" evidence="8">
    <location>
        <begin position="486"/>
        <end position="495"/>
    </location>
</feature>
<evidence type="ECO:0000259" key="9">
    <source>
        <dbReference type="SMART" id="SM00298"/>
    </source>
</evidence>
<keyword evidence="11" id="KW-1185">Reference proteome</keyword>
<dbReference type="EMBL" id="WIXE01017760">
    <property type="protein sequence ID" value="KAK5971455.1"/>
    <property type="molecule type" value="Genomic_DNA"/>
</dbReference>
<dbReference type="Proteomes" id="UP001331761">
    <property type="component" value="Unassembled WGS sequence"/>
</dbReference>
<dbReference type="NCBIfam" id="TIGR01472">
    <property type="entry name" value="gmd"/>
    <property type="match status" value="1"/>
</dbReference>
<proteinExistence type="inferred from homology"/>
<comment type="pathway">
    <text evidence="2">Nucleotide-sugar biosynthesis; GDP-L-fucose biosynthesis via de novo pathway; GDP-L-fucose from GDP-alpha-D-mannose: step 1/2.</text>
</comment>
<keyword evidence="5" id="KW-0521">NADP</keyword>
<dbReference type="Gene3D" id="3.40.50.720">
    <property type="entry name" value="NAD(P)-binding Rossmann-like Domain"/>
    <property type="match status" value="1"/>
</dbReference>
<dbReference type="InterPro" id="IPR025995">
    <property type="entry name" value="Tudor-knot"/>
</dbReference>
<comment type="caution">
    <text evidence="10">The sequence shown here is derived from an EMBL/GenBank/DDBJ whole genome shotgun (WGS) entry which is preliminary data.</text>
</comment>
<dbReference type="InterPro" id="IPR016040">
    <property type="entry name" value="NAD(P)-bd_dom"/>
</dbReference>
<comment type="cofactor">
    <cofactor evidence="1">
        <name>NADP(+)</name>
        <dbReference type="ChEBI" id="CHEBI:58349"/>
    </cofactor>
</comment>
<dbReference type="SMART" id="SM00298">
    <property type="entry name" value="CHROMO"/>
    <property type="match status" value="1"/>
</dbReference>
<feature type="region of interest" description="Disordered" evidence="8">
    <location>
        <begin position="451"/>
        <end position="673"/>
    </location>
</feature>
<feature type="compositionally biased region" description="Polar residues" evidence="8">
    <location>
        <begin position="660"/>
        <end position="673"/>
    </location>
</feature>
<sequence>MKFVSDSGDNTERLEACLGNAGNNSEMASDAEIAAFRARKVALITGISGQDGSYLAELLLSKGYAVHGVIRRSSSFNTARIEHLYSNPITHRGDSSFALHYGDMTDSSCLIKLITKIQPTEVYHLAAQSHVKVSFDLPEYTAEVDAVGTLRLLDAIHACGLTEKVRFYQASTSELYGKVQEIPQKESTPFYPRSPYAVAKMYAYWIVVNYREAYNMFACNGILFNHESPRRGETFVTRKITRSVAKISLGQQTCVELGNLDSLRDWGHAKEYVEAMWRILQHDKPEDFVIATGKQTTVREFCNLAFKEIGMELTWQGEGVNEVGIQKGTDIVRVKVNPKYYRPTEVETLLGDATKAKKVLGWEAKISVEELAKEMVASDVETISSKDSQTQTMEYSVGDVVRCMWGLKPVEYEAKIIRANAATKEYFVHYQGWNKRHDEWISEKSILGAMKKQQTTERRPHPVHYDTPKIRHSRREKKLKKPIDWSPTSHASAQTVEKPAPEKNSNKVPIRHRVPISSKRKHSPAPKATKSKTVSPVLTTTDELTEESVTSDEEEGGDTLPRSYIDVLAKAKKRAERKSQQKSSPKTASLKPNKISSKMMDDVDADSGGLDTTQPVMTVPPTDASSESVECHGFSSIGGDHNYSSLRFHYNETPPPNAPENGSGSGHVSSSTQRIRILPVRRPLDIEYFLPYSPSMSKLAKPLPNILTRAKPNGRPVKTPKLPKIPRRRVEQPPPNLGSPFTYCDEYHLSMTTKKECGINESCGEQAKAASDLLNINSSDGVTLSSSCSESEDSLSDQRQITASDLMSPFTVST</sequence>
<protein>
    <recommendedName>
        <fullName evidence="4">GDP-mannose 4,6-dehydratase</fullName>
        <ecNumber evidence="4">4.2.1.47</ecNumber>
    </recommendedName>
    <alternativeName>
        <fullName evidence="7">GDP-D-mannose dehydratase</fullName>
    </alternativeName>
</protein>
<dbReference type="PANTHER" id="PTHR43715">
    <property type="entry name" value="GDP-MANNOSE 4,6-DEHYDRATASE"/>
    <property type="match status" value="1"/>
</dbReference>
<keyword evidence="6" id="KW-0456">Lyase</keyword>
<dbReference type="HAMAP" id="MF_00955">
    <property type="entry name" value="GDP_Man_dehydratase"/>
    <property type="match status" value="1"/>
</dbReference>
<dbReference type="PANTHER" id="PTHR43715:SF1">
    <property type="entry name" value="GDP-MANNOSE 4,6 DEHYDRATASE"/>
    <property type="match status" value="1"/>
</dbReference>
<feature type="compositionally biased region" description="Acidic residues" evidence="8">
    <location>
        <begin position="543"/>
        <end position="557"/>
    </location>
</feature>
<feature type="region of interest" description="Disordered" evidence="8">
    <location>
        <begin position="706"/>
        <end position="737"/>
    </location>
</feature>
<dbReference type="EC" id="4.2.1.47" evidence="4"/>
<feature type="compositionally biased region" description="Basic residues" evidence="8">
    <location>
        <begin position="470"/>
        <end position="480"/>
    </location>
</feature>
<accession>A0AAN8FKI0</accession>
<feature type="compositionally biased region" description="Basic residues" evidence="8">
    <location>
        <begin position="509"/>
        <end position="524"/>
    </location>
</feature>
<dbReference type="SUPFAM" id="SSF54160">
    <property type="entry name" value="Chromo domain-like"/>
    <property type="match status" value="1"/>
</dbReference>
<evidence type="ECO:0000256" key="6">
    <source>
        <dbReference type="ARBA" id="ARBA00023239"/>
    </source>
</evidence>
<dbReference type="FunFam" id="3.40.50.720:FF:000924">
    <property type="entry name" value="GDP-mannose 4,6 dehydratase"/>
    <property type="match status" value="1"/>
</dbReference>
<feature type="compositionally biased region" description="Polar residues" evidence="8">
    <location>
        <begin position="531"/>
        <end position="542"/>
    </location>
</feature>
<dbReference type="CDD" id="cd05260">
    <property type="entry name" value="GDP_MD_SDR_e"/>
    <property type="match status" value="1"/>
</dbReference>